<sequence>MRLTKTSRDYFISIMWIIFSSLLVFFTIITSFLATLTTSTSPALHPDELNALGKIATTLGLKRLNLSYEDPCRLGTLKIGLVSKSDMVNTISCDCSFNNNTTCHITELFLKSSSLSGKLPPELAKLKNLCRNYLSGSIPMEWASLPNLTYISLCANRLSGNLPTGLQNFKNLTFLGVEANQFAGPIPDELGNLTTLTGLELASNQFTGSLPSTLAKLVNLEKFRICDNNFTGNIPEYIGNWFRLQRLDLYASGLKGPIPDAVARLENLTELSISDTTGIHSFPNISSKAIKNLDLSFNKLTGEVFGIKLAPKYTYLAGNMLSGNIKSGVFLNSKSNIDLSYNNFSWSSSCQERSNINTYRSSYMKNNLTELFPCAVPIKCRKYQRSLHINCGGESVTTTNSSGKITYQADNSEIKAATNLHSKNWESVALFSDEELFNRQGRRIFDVFVQGKLFLKDFNIKEEANGTLKPVVKEAKAVNVTDHTLEIRLYWAGKGTTLIPKRGNYGPLISAISLCHSLEQHLEKQHTNYPLIFGVTGPLVALILLALGLYAHTRCRSDKNTRERDLGAQGLQTVCFTWRQLQAATNNFDEANKLGEGGFGSVFKGELSDGSLIAVKQLSSKSCQGNREFVNEIGMISGLNHPNLVKLYGCCVDKNQLMLVYEYLEKTTPLWIAFSSLLVFFTIITSFFATLTTSTSPALHPAEWNALEEIATTLGIKRVNLSYEDLV</sequence>
<dbReference type="InterPro" id="IPR051824">
    <property type="entry name" value="LRR_Rcpt-Like_S/T_Kinase"/>
</dbReference>
<evidence type="ECO:0000256" key="7">
    <source>
        <dbReference type="ARBA" id="ARBA00022679"/>
    </source>
</evidence>
<evidence type="ECO:0000256" key="12">
    <source>
        <dbReference type="ARBA" id="ARBA00022840"/>
    </source>
</evidence>
<feature type="transmembrane region" description="Helical" evidence="20">
    <location>
        <begin position="12"/>
        <end position="34"/>
    </location>
</feature>
<evidence type="ECO:0000256" key="8">
    <source>
        <dbReference type="ARBA" id="ARBA00022692"/>
    </source>
</evidence>
<dbReference type="Pfam" id="PF00560">
    <property type="entry name" value="LRR_1"/>
    <property type="match status" value="3"/>
</dbReference>
<evidence type="ECO:0000256" key="17">
    <source>
        <dbReference type="ARBA" id="ARBA00047899"/>
    </source>
</evidence>
<evidence type="ECO:0000256" key="3">
    <source>
        <dbReference type="ARBA" id="ARBA00012513"/>
    </source>
</evidence>
<dbReference type="PANTHER" id="PTHR48006:SF66">
    <property type="entry name" value="PROTEIN KINASE DOMAIN-CONTAINING PROTEIN"/>
    <property type="match status" value="1"/>
</dbReference>
<dbReference type="Gene3D" id="3.80.10.10">
    <property type="entry name" value="Ribonuclease Inhibitor"/>
    <property type="match status" value="2"/>
</dbReference>
<evidence type="ECO:0000256" key="13">
    <source>
        <dbReference type="ARBA" id="ARBA00022989"/>
    </source>
</evidence>
<evidence type="ECO:0000256" key="15">
    <source>
        <dbReference type="ARBA" id="ARBA00023170"/>
    </source>
</evidence>
<dbReference type="AlphaFoldDB" id="A0A6D2INA6"/>
<keyword evidence="13 20" id="KW-1133">Transmembrane helix</keyword>
<keyword evidence="4" id="KW-0723">Serine/threonine-protein kinase</keyword>
<feature type="transmembrane region" description="Helical" evidence="20">
    <location>
        <begin position="670"/>
        <end position="691"/>
    </location>
</feature>
<dbReference type="Proteomes" id="UP000467841">
    <property type="component" value="Unassembled WGS sequence"/>
</dbReference>
<dbReference type="GO" id="GO:0004674">
    <property type="term" value="F:protein serine/threonine kinase activity"/>
    <property type="evidence" value="ECO:0007669"/>
    <property type="project" value="UniProtKB-KW"/>
</dbReference>
<dbReference type="PROSITE" id="PS00107">
    <property type="entry name" value="PROTEIN_KINASE_ATP"/>
    <property type="match status" value="1"/>
</dbReference>
<dbReference type="FunFam" id="3.30.200.20:FF:000217">
    <property type="entry name" value="probable LRR receptor-like serine/threonine-protein kinase At1g53430"/>
    <property type="match status" value="1"/>
</dbReference>
<dbReference type="EMBL" id="CACVBM020001096">
    <property type="protein sequence ID" value="CAA7030592.1"/>
    <property type="molecule type" value="Genomic_DNA"/>
</dbReference>
<dbReference type="SUPFAM" id="SSF56112">
    <property type="entry name" value="Protein kinase-like (PK-like)"/>
    <property type="match status" value="1"/>
</dbReference>
<evidence type="ECO:0000256" key="19">
    <source>
        <dbReference type="PROSITE-ProRule" id="PRU10141"/>
    </source>
</evidence>
<comment type="similarity">
    <text evidence="2">Belongs to the RLP family.</text>
</comment>
<keyword evidence="5" id="KW-0597">Phosphoprotein</keyword>
<evidence type="ECO:0000313" key="23">
    <source>
        <dbReference type="Proteomes" id="UP000467841"/>
    </source>
</evidence>
<keyword evidence="15" id="KW-0675">Receptor</keyword>
<dbReference type="PROSITE" id="PS50011">
    <property type="entry name" value="PROTEIN_KINASE_DOM"/>
    <property type="match status" value="1"/>
</dbReference>
<dbReference type="InterPro" id="IPR001611">
    <property type="entry name" value="Leu-rich_rpt"/>
</dbReference>
<evidence type="ECO:0000256" key="18">
    <source>
        <dbReference type="ARBA" id="ARBA00048679"/>
    </source>
</evidence>
<dbReference type="GO" id="GO:0005524">
    <property type="term" value="F:ATP binding"/>
    <property type="evidence" value="ECO:0007669"/>
    <property type="project" value="UniProtKB-UniRule"/>
</dbReference>
<evidence type="ECO:0000256" key="16">
    <source>
        <dbReference type="ARBA" id="ARBA00023180"/>
    </source>
</evidence>
<keyword evidence="23" id="KW-1185">Reference proteome</keyword>
<dbReference type="GO" id="GO:0004713">
    <property type="term" value="F:protein tyrosine kinase activity"/>
    <property type="evidence" value="ECO:0007669"/>
    <property type="project" value="InterPro"/>
</dbReference>
<evidence type="ECO:0000256" key="10">
    <source>
        <dbReference type="ARBA" id="ARBA00022737"/>
    </source>
</evidence>
<reference evidence="22" key="1">
    <citation type="submission" date="2020-01" db="EMBL/GenBank/DDBJ databases">
        <authorList>
            <person name="Mishra B."/>
        </authorList>
    </citation>
    <scope>NUCLEOTIDE SEQUENCE [LARGE SCALE GENOMIC DNA]</scope>
</reference>
<name>A0A6D2INA6_9BRAS</name>
<evidence type="ECO:0000256" key="5">
    <source>
        <dbReference type="ARBA" id="ARBA00022553"/>
    </source>
</evidence>
<dbReference type="Gene3D" id="3.30.200.20">
    <property type="entry name" value="Phosphorylase Kinase, domain 1"/>
    <property type="match status" value="1"/>
</dbReference>
<keyword evidence="12 19" id="KW-0067">ATP-binding</keyword>
<keyword evidence="14 20" id="KW-0472">Membrane</keyword>
<comment type="catalytic activity">
    <reaction evidence="18">
        <text>L-seryl-[protein] + ATP = O-phospho-L-seryl-[protein] + ADP + H(+)</text>
        <dbReference type="Rhea" id="RHEA:17989"/>
        <dbReference type="Rhea" id="RHEA-COMP:9863"/>
        <dbReference type="Rhea" id="RHEA-COMP:11604"/>
        <dbReference type="ChEBI" id="CHEBI:15378"/>
        <dbReference type="ChEBI" id="CHEBI:29999"/>
        <dbReference type="ChEBI" id="CHEBI:30616"/>
        <dbReference type="ChEBI" id="CHEBI:83421"/>
        <dbReference type="ChEBI" id="CHEBI:456216"/>
        <dbReference type="EC" id="2.7.11.1"/>
    </reaction>
</comment>
<evidence type="ECO:0000256" key="14">
    <source>
        <dbReference type="ARBA" id="ARBA00023136"/>
    </source>
</evidence>
<dbReference type="Gene3D" id="2.60.120.430">
    <property type="entry name" value="Galactose-binding lectin"/>
    <property type="match status" value="1"/>
</dbReference>
<evidence type="ECO:0000256" key="11">
    <source>
        <dbReference type="ARBA" id="ARBA00022741"/>
    </source>
</evidence>
<feature type="binding site" evidence="19">
    <location>
        <position position="616"/>
    </location>
    <ligand>
        <name>ATP</name>
        <dbReference type="ChEBI" id="CHEBI:30616"/>
    </ligand>
</feature>
<keyword evidence="16" id="KW-0325">Glycoprotein</keyword>
<keyword evidence="9" id="KW-0732">Signal</keyword>
<keyword evidence="6" id="KW-0433">Leucine-rich repeat</keyword>
<dbReference type="InterPro" id="IPR000719">
    <property type="entry name" value="Prot_kinase_dom"/>
</dbReference>
<dbReference type="OrthoDB" id="1938112at2759"/>
<proteinExistence type="inferred from homology"/>
<dbReference type="InterPro" id="IPR021720">
    <property type="entry name" value="Malectin_dom"/>
</dbReference>
<evidence type="ECO:0000256" key="1">
    <source>
        <dbReference type="ARBA" id="ARBA00004479"/>
    </source>
</evidence>
<protein>
    <recommendedName>
        <fullName evidence="3">non-specific serine/threonine protein kinase</fullName>
        <ecNumber evidence="3">2.7.11.1</ecNumber>
    </recommendedName>
</protein>
<dbReference type="InterPro" id="IPR032675">
    <property type="entry name" value="LRR_dom_sf"/>
</dbReference>
<keyword evidence="4" id="KW-0418">Kinase</keyword>
<dbReference type="GO" id="GO:0016020">
    <property type="term" value="C:membrane"/>
    <property type="evidence" value="ECO:0007669"/>
    <property type="project" value="UniProtKB-SubCell"/>
</dbReference>
<dbReference type="InterPro" id="IPR017441">
    <property type="entry name" value="Protein_kinase_ATP_BS"/>
</dbReference>
<comment type="subcellular location">
    <subcellularLocation>
        <location evidence="1">Membrane</location>
        <topology evidence="1">Single-pass type I membrane protein</topology>
    </subcellularLocation>
</comment>
<comment type="caution">
    <text evidence="22">The sequence shown here is derived from an EMBL/GenBank/DDBJ whole genome shotgun (WGS) entry which is preliminary data.</text>
</comment>
<evidence type="ECO:0000259" key="21">
    <source>
        <dbReference type="PROSITE" id="PS50011"/>
    </source>
</evidence>
<dbReference type="SUPFAM" id="SSF52058">
    <property type="entry name" value="L domain-like"/>
    <property type="match status" value="1"/>
</dbReference>
<evidence type="ECO:0000313" key="22">
    <source>
        <dbReference type="EMBL" id="CAA7030592.1"/>
    </source>
</evidence>
<keyword evidence="11 19" id="KW-0547">Nucleotide-binding</keyword>
<accession>A0A6D2INA6</accession>
<evidence type="ECO:0000256" key="4">
    <source>
        <dbReference type="ARBA" id="ARBA00022527"/>
    </source>
</evidence>
<feature type="domain" description="Protein kinase" evidence="21">
    <location>
        <begin position="588"/>
        <end position="727"/>
    </location>
</feature>
<evidence type="ECO:0000256" key="6">
    <source>
        <dbReference type="ARBA" id="ARBA00022614"/>
    </source>
</evidence>
<dbReference type="SMART" id="SM00219">
    <property type="entry name" value="TyrKc"/>
    <property type="match status" value="1"/>
</dbReference>
<dbReference type="InterPro" id="IPR001245">
    <property type="entry name" value="Ser-Thr/Tyr_kinase_cat_dom"/>
</dbReference>
<dbReference type="PANTHER" id="PTHR48006">
    <property type="entry name" value="LEUCINE-RICH REPEAT-CONTAINING PROTEIN DDB_G0281931-RELATED"/>
    <property type="match status" value="1"/>
</dbReference>
<evidence type="ECO:0000256" key="20">
    <source>
        <dbReference type="SAM" id="Phobius"/>
    </source>
</evidence>
<dbReference type="Pfam" id="PF11721">
    <property type="entry name" value="Malectin"/>
    <property type="match status" value="1"/>
</dbReference>
<evidence type="ECO:0000256" key="9">
    <source>
        <dbReference type="ARBA" id="ARBA00022729"/>
    </source>
</evidence>
<keyword evidence="7" id="KW-0808">Transferase</keyword>
<feature type="transmembrane region" description="Helical" evidence="20">
    <location>
        <begin position="529"/>
        <end position="551"/>
    </location>
</feature>
<gene>
    <name evidence="22" type="ORF">MERR_LOCUS17827</name>
</gene>
<dbReference type="EC" id="2.7.11.1" evidence="3"/>
<dbReference type="FunFam" id="3.80.10.10:FF:000041">
    <property type="entry name" value="LRR receptor-like serine/threonine-protein kinase ERECTA"/>
    <property type="match status" value="1"/>
</dbReference>
<keyword evidence="8 20" id="KW-0812">Transmembrane</keyword>
<dbReference type="InterPro" id="IPR011009">
    <property type="entry name" value="Kinase-like_dom_sf"/>
</dbReference>
<evidence type="ECO:0000256" key="2">
    <source>
        <dbReference type="ARBA" id="ARBA00009592"/>
    </source>
</evidence>
<keyword evidence="10" id="KW-0677">Repeat</keyword>
<comment type="catalytic activity">
    <reaction evidence="17">
        <text>L-threonyl-[protein] + ATP = O-phospho-L-threonyl-[protein] + ADP + H(+)</text>
        <dbReference type="Rhea" id="RHEA:46608"/>
        <dbReference type="Rhea" id="RHEA-COMP:11060"/>
        <dbReference type="Rhea" id="RHEA-COMP:11605"/>
        <dbReference type="ChEBI" id="CHEBI:15378"/>
        <dbReference type="ChEBI" id="CHEBI:30013"/>
        <dbReference type="ChEBI" id="CHEBI:30616"/>
        <dbReference type="ChEBI" id="CHEBI:61977"/>
        <dbReference type="ChEBI" id="CHEBI:456216"/>
        <dbReference type="EC" id="2.7.11.1"/>
    </reaction>
</comment>
<dbReference type="InterPro" id="IPR020635">
    <property type="entry name" value="Tyr_kinase_cat_dom"/>
</dbReference>
<dbReference type="Pfam" id="PF07714">
    <property type="entry name" value="PK_Tyr_Ser-Thr"/>
    <property type="match status" value="1"/>
</dbReference>
<organism evidence="22 23">
    <name type="scientific">Microthlaspi erraticum</name>
    <dbReference type="NCBI Taxonomy" id="1685480"/>
    <lineage>
        <taxon>Eukaryota</taxon>
        <taxon>Viridiplantae</taxon>
        <taxon>Streptophyta</taxon>
        <taxon>Embryophyta</taxon>
        <taxon>Tracheophyta</taxon>
        <taxon>Spermatophyta</taxon>
        <taxon>Magnoliopsida</taxon>
        <taxon>eudicotyledons</taxon>
        <taxon>Gunneridae</taxon>
        <taxon>Pentapetalae</taxon>
        <taxon>rosids</taxon>
        <taxon>malvids</taxon>
        <taxon>Brassicales</taxon>
        <taxon>Brassicaceae</taxon>
        <taxon>Coluteocarpeae</taxon>
        <taxon>Microthlaspi</taxon>
    </lineage>
</organism>